<proteinExistence type="predicted"/>
<sequence length="252" mass="29101">MKSKLKYILFWGISILLILAVYKCNINSTYAVSKGVFNEEITSKEKVIYLTFDDGPSCKVTNDVLDILKENDVNATFFLIGNQIKGNEDIVKRIYNEGNGIGLHTYTHKINKIYSSDDAFIQEMIQCRNEVNRVIGVSPNIIRFPCGSDKRLNKNNLKKLHDKGFKIYDWDLDNTDGMNPKLCPDTLYRKAIKGSENRNRIILLLHCTDMQKNTCKALPEIIKYYKSKGYEFRVITEDTPELFFHMKGKAFK</sequence>
<name>A0A0A6PTD6_CLOBU</name>
<accession>A0A0A6PTD6</accession>
<comment type="caution">
    <text evidence="2">The sequence shown here is derived from an EMBL/GenBank/DDBJ whole genome shotgun (WGS) entry which is preliminary data.</text>
</comment>
<dbReference type="GO" id="GO:0005975">
    <property type="term" value="P:carbohydrate metabolic process"/>
    <property type="evidence" value="ECO:0007669"/>
    <property type="project" value="InterPro"/>
</dbReference>
<dbReference type="CDD" id="cd10944">
    <property type="entry name" value="CE4_SmPgdA_like"/>
    <property type="match status" value="1"/>
</dbReference>
<dbReference type="Gene3D" id="3.20.20.370">
    <property type="entry name" value="Glycoside hydrolase/deacetylase"/>
    <property type="match status" value="1"/>
</dbReference>
<protein>
    <submittedName>
        <fullName evidence="2">Polysaccharide deacetylase</fullName>
    </submittedName>
</protein>
<reference evidence="2 3" key="1">
    <citation type="submission" date="2016-01" db="EMBL/GenBank/DDBJ databases">
        <title>Characterization of the Clostridium difficile lineages that are prevalent in Hong Kong and China.</title>
        <authorList>
            <person name="Kwok J.S.-L."/>
            <person name="Lam W.-Y."/>
            <person name="Ip M."/>
            <person name="Chan T.-F."/>
            <person name="Hawkey P.M."/>
            <person name="Tsui S.K.-W."/>
        </authorList>
    </citation>
    <scope>NUCLEOTIDE SEQUENCE [LARGE SCALE GENOMIC DNA]</scope>
    <source>
        <strain evidence="2 3">300064</strain>
    </source>
</reference>
<dbReference type="SUPFAM" id="SSF88713">
    <property type="entry name" value="Glycoside hydrolase/deacetylase"/>
    <property type="match status" value="1"/>
</dbReference>
<dbReference type="InterPro" id="IPR050248">
    <property type="entry name" value="Polysacc_deacetylase_ArnD"/>
</dbReference>
<dbReference type="AlphaFoldDB" id="A0A0A6PTD6"/>
<evidence type="ECO:0000259" key="1">
    <source>
        <dbReference type="PROSITE" id="PS51677"/>
    </source>
</evidence>
<dbReference type="GO" id="GO:0016810">
    <property type="term" value="F:hydrolase activity, acting on carbon-nitrogen (but not peptide) bonds"/>
    <property type="evidence" value="ECO:0007669"/>
    <property type="project" value="InterPro"/>
</dbReference>
<dbReference type="InterPro" id="IPR011330">
    <property type="entry name" value="Glyco_hydro/deAcase_b/a-brl"/>
</dbReference>
<organism evidence="2 3">
    <name type="scientific">Clostridium butyricum</name>
    <dbReference type="NCBI Taxonomy" id="1492"/>
    <lineage>
        <taxon>Bacteria</taxon>
        <taxon>Bacillati</taxon>
        <taxon>Bacillota</taxon>
        <taxon>Clostridia</taxon>
        <taxon>Eubacteriales</taxon>
        <taxon>Clostridiaceae</taxon>
        <taxon>Clostridium</taxon>
    </lineage>
</organism>
<gene>
    <name evidence="2" type="ORF">AWN73_17765</name>
</gene>
<feature type="domain" description="NodB homology" evidence="1">
    <location>
        <begin position="46"/>
        <end position="233"/>
    </location>
</feature>
<dbReference type="Proteomes" id="UP000238081">
    <property type="component" value="Unassembled WGS sequence"/>
</dbReference>
<dbReference type="PANTHER" id="PTHR10587:SF125">
    <property type="entry name" value="POLYSACCHARIDE DEACETYLASE YHEN-RELATED"/>
    <property type="match status" value="1"/>
</dbReference>
<dbReference type="PANTHER" id="PTHR10587">
    <property type="entry name" value="GLYCOSYL TRANSFERASE-RELATED"/>
    <property type="match status" value="1"/>
</dbReference>
<evidence type="ECO:0000313" key="2">
    <source>
        <dbReference type="EMBL" id="PPV12833.1"/>
    </source>
</evidence>
<dbReference type="EMBL" id="LRDH01000132">
    <property type="protein sequence ID" value="PPV12833.1"/>
    <property type="molecule type" value="Genomic_DNA"/>
</dbReference>
<dbReference type="RefSeq" id="WP_027635318.1">
    <property type="nucleotide sequence ID" value="NZ_JSEG01000010.1"/>
</dbReference>
<dbReference type="Pfam" id="PF01522">
    <property type="entry name" value="Polysacc_deac_1"/>
    <property type="match status" value="1"/>
</dbReference>
<dbReference type="PROSITE" id="PS51677">
    <property type="entry name" value="NODB"/>
    <property type="match status" value="1"/>
</dbReference>
<dbReference type="InterPro" id="IPR002509">
    <property type="entry name" value="NODB_dom"/>
</dbReference>
<evidence type="ECO:0000313" key="3">
    <source>
        <dbReference type="Proteomes" id="UP000238081"/>
    </source>
</evidence>